<evidence type="ECO:0000313" key="1">
    <source>
        <dbReference type="EMBL" id="KOO48505.1"/>
    </source>
</evidence>
<protein>
    <submittedName>
        <fullName evidence="1">Heat-shock protein</fullName>
    </submittedName>
</protein>
<name>A0A0M0LBQ2_9BACI</name>
<dbReference type="PATRIC" id="fig|284581.3.peg.168"/>
<dbReference type="InterPro" id="IPR036410">
    <property type="entry name" value="HSP_DnaJ_Cys-rich_dom_sf"/>
</dbReference>
<dbReference type="EMBL" id="LILC01000005">
    <property type="protein sequence ID" value="KOO48505.1"/>
    <property type="molecule type" value="Genomic_DNA"/>
</dbReference>
<reference evidence="2" key="1">
    <citation type="submission" date="2015-08" db="EMBL/GenBank/DDBJ databases">
        <title>Fjat-14210 dsm16467.</title>
        <authorList>
            <person name="Liu B."/>
            <person name="Wang J."/>
            <person name="Zhu Y."/>
            <person name="Liu G."/>
            <person name="Chen Q."/>
            <person name="Chen Z."/>
            <person name="Lan J."/>
            <person name="Che J."/>
            <person name="Ge C."/>
            <person name="Shi H."/>
            <person name="Pan Z."/>
            <person name="Liu X."/>
        </authorList>
    </citation>
    <scope>NUCLEOTIDE SEQUENCE [LARGE SCALE GENOMIC DNA]</scope>
    <source>
        <strain evidence="2">DSM 16467</strain>
    </source>
</reference>
<dbReference type="AlphaFoldDB" id="A0A0M0LBQ2"/>
<dbReference type="SUPFAM" id="SSF57938">
    <property type="entry name" value="DnaJ/Hsp40 cysteine-rich domain"/>
    <property type="match status" value="1"/>
</dbReference>
<evidence type="ECO:0000313" key="2">
    <source>
        <dbReference type="Proteomes" id="UP000037558"/>
    </source>
</evidence>
<dbReference type="Pfam" id="PF17302">
    <property type="entry name" value="DUF5351"/>
    <property type="match status" value="1"/>
</dbReference>
<comment type="caution">
    <text evidence="1">The sequence shown here is derived from an EMBL/GenBank/DDBJ whole genome shotgun (WGS) entry which is preliminary data.</text>
</comment>
<proteinExistence type="predicted"/>
<dbReference type="STRING" id="284581.AMD01_04565"/>
<organism evidence="1 2">
    <name type="scientific">Priestia koreensis</name>
    <dbReference type="NCBI Taxonomy" id="284581"/>
    <lineage>
        <taxon>Bacteria</taxon>
        <taxon>Bacillati</taxon>
        <taxon>Bacillota</taxon>
        <taxon>Bacilli</taxon>
        <taxon>Bacillales</taxon>
        <taxon>Bacillaceae</taxon>
        <taxon>Priestia</taxon>
    </lineage>
</organism>
<dbReference type="InterPro" id="IPR035272">
    <property type="entry name" value="DUF5351"/>
</dbReference>
<keyword evidence="2" id="KW-1185">Reference proteome</keyword>
<sequence>MKKNTAIQQCSLCEGRGYVHLILGGTETCVNCHGKGEQK</sequence>
<accession>A0A0M0LBQ2</accession>
<gene>
    <name evidence="1" type="ORF">AMD01_04565</name>
</gene>
<dbReference type="RefSeq" id="WP_053400226.1">
    <property type="nucleotide sequence ID" value="NZ_CP061868.1"/>
</dbReference>
<dbReference type="Proteomes" id="UP000037558">
    <property type="component" value="Unassembled WGS sequence"/>
</dbReference>
<dbReference type="Gene3D" id="6.20.20.10">
    <property type="match status" value="1"/>
</dbReference>